<dbReference type="Pfam" id="PF04534">
    <property type="entry name" value="Herpes_UL56"/>
    <property type="match status" value="1"/>
</dbReference>
<feature type="region of interest" description="Disordered" evidence="1">
    <location>
        <begin position="1"/>
        <end position="27"/>
    </location>
</feature>
<organism evidence="2">
    <name type="scientific">Human herpesvirus 2</name>
    <name type="common">HHV-2</name>
    <name type="synonym">Human herpes simplex virus 2</name>
    <dbReference type="NCBI Taxonomy" id="10310"/>
    <lineage>
        <taxon>Viruses</taxon>
        <taxon>Duplodnaviria</taxon>
        <taxon>Heunggongvirae</taxon>
        <taxon>Peploviricota</taxon>
        <taxon>Herviviricetes</taxon>
        <taxon>Herpesvirales</taxon>
        <taxon>Orthoherpesviridae</taxon>
        <taxon>Alphaherpesvirinae</taxon>
        <taxon>Simplexvirus</taxon>
        <taxon>Simplexvirus humanalpha2</taxon>
    </lineage>
</organism>
<evidence type="ECO:0000313" key="2">
    <source>
        <dbReference type="EMBL" id="AMB66454.1"/>
    </source>
</evidence>
<evidence type="ECO:0000256" key="1">
    <source>
        <dbReference type="SAM" id="MobiDB-lite"/>
    </source>
</evidence>
<gene>
    <name evidence="2" type="primary">UL56</name>
</gene>
<reference evidence="2" key="1">
    <citation type="journal article" date="2016" name="JCI Insight">
        <title>HSV-2 DeltagD elicits FcgammaR-effector antibodies that protect against clinical isolates.</title>
        <authorList>
            <person name="Petro C.D."/>
            <person name="Weinrick B."/>
            <person name="Khajoueinejad N."/>
            <person name="Burn C."/>
            <person name="Sellers R."/>
            <person name="Jacobs W.R.Jr."/>
            <person name="Herold B.C."/>
        </authorList>
    </citation>
    <scope>NUCLEOTIDE SEQUENCE</scope>
    <source>
        <strain evidence="2">G</strain>
    </source>
</reference>
<dbReference type="EMBL" id="KU310668">
    <property type="protein sequence ID" value="AMB66454.1"/>
    <property type="molecule type" value="Genomic_DNA"/>
</dbReference>
<organismHost>
    <name type="scientific">Homo sapiens</name>
    <name type="common">Human</name>
    <dbReference type="NCBI Taxonomy" id="9606"/>
</organismHost>
<dbReference type="InterPro" id="IPR007620">
    <property type="entry name" value="Herpes_UL56"/>
</dbReference>
<feature type="region of interest" description="Disordered" evidence="1">
    <location>
        <begin position="290"/>
        <end position="312"/>
    </location>
</feature>
<sequence>MALGAGHAHACRDDGDDSVIDAPPPYESVAGASAGQFVVIDIDTPTDSPPPYSAGTSPVGLVSPASSGDSEVCERGRSRRAAWRAARRARRRAERRARRRSFGPGGLFVETPLFLPETMIGAHPGVGGDLPSGLPTYAEATSDRPPTYAMVMAACPTEPPGGSVGPADQPRVQSSRTWRPPLVNSRELYRAQRAARCASSSDTPQAPGWCGGPHVRPSHRAGPWGRPTNPACKARARGDPRSSIRESCTGPNARPAVRRAPTRPKPQGGVAGRVVMRFLGWSRWSSLSSWPSFGGKLPPSRDTTNKSRVNTHAGSSRGIYRVPITHKLTPRLFWLVLTLY</sequence>
<feature type="region of interest" description="Disordered" evidence="1">
    <location>
        <begin position="218"/>
        <end position="269"/>
    </location>
</feature>
<proteinExistence type="predicted"/>
<name>A0A110B561_HHV2</name>
<accession>A0A110B561</accession>
<protein>
    <submittedName>
        <fullName evidence="2">Membrane protein UL56</fullName>
    </submittedName>
</protein>
<feature type="region of interest" description="Disordered" evidence="1">
    <location>
        <begin position="42"/>
        <end position="74"/>
    </location>
</feature>